<dbReference type="PANTHER" id="PTHR12565">
    <property type="entry name" value="STEROL REGULATORY ELEMENT-BINDING PROTEIN"/>
    <property type="match status" value="1"/>
</dbReference>
<dbReference type="PANTHER" id="PTHR12565:SF184">
    <property type="entry name" value="BHLH TRANSCRIPTION FACTOR"/>
    <property type="match status" value="1"/>
</dbReference>
<dbReference type="Pfam" id="PF05634">
    <property type="entry name" value="APO_RNA-bind"/>
    <property type="match status" value="2"/>
</dbReference>
<comment type="similarity">
    <text evidence="2">Belongs to the bHLH protein family.</text>
</comment>
<evidence type="ECO:0000259" key="7">
    <source>
        <dbReference type="PROSITE" id="PS50888"/>
    </source>
</evidence>
<feature type="domain" description="APO" evidence="8">
    <location>
        <begin position="489"/>
        <end position="573"/>
    </location>
</feature>
<comment type="subcellular location">
    <subcellularLocation>
        <location evidence="1">Nucleus</location>
    </subcellularLocation>
</comment>
<evidence type="ECO:0000256" key="1">
    <source>
        <dbReference type="ARBA" id="ARBA00004123"/>
    </source>
</evidence>
<dbReference type="GO" id="GO:0046983">
    <property type="term" value="F:protein dimerization activity"/>
    <property type="evidence" value="ECO:0007669"/>
    <property type="project" value="InterPro"/>
</dbReference>
<dbReference type="AlphaFoldDB" id="A0A835RZH1"/>
<dbReference type="FunFam" id="4.10.280.10:FF:000002">
    <property type="entry name" value="Basic helix-loop-helix transcription factor"/>
    <property type="match status" value="1"/>
</dbReference>
<feature type="region of interest" description="Disordered" evidence="6">
    <location>
        <begin position="107"/>
        <end position="199"/>
    </location>
</feature>
<feature type="compositionally biased region" description="Basic and acidic residues" evidence="6">
    <location>
        <begin position="178"/>
        <end position="199"/>
    </location>
</feature>
<keyword evidence="4" id="KW-0804">Transcription</keyword>
<keyword evidence="3" id="KW-0805">Transcription regulation</keyword>
<evidence type="ECO:0000256" key="2">
    <source>
        <dbReference type="ARBA" id="ARBA00005510"/>
    </source>
</evidence>
<dbReference type="GO" id="GO:0003723">
    <property type="term" value="F:RNA binding"/>
    <property type="evidence" value="ECO:0007669"/>
    <property type="project" value="InterPro"/>
</dbReference>
<feature type="compositionally biased region" description="Basic residues" evidence="6">
    <location>
        <begin position="149"/>
        <end position="159"/>
    </location>
</feature>
<evidence type="ECO:0000259" key="8">
    <source>
        <dbReference type="PROSITE" id="PS51499"/>
    </source>
</evidence>
<dbReference type="SUPFAM" id="SSF47459">
    <property type="entry name" value="HLH, helix-loop-helix DNA-binding domain"/>
    <property type="match status" value="1"/>
</dbReference>
<dbReference type="OrthoDB" id="45007at2759"/>
<dbReference type="EMBL" id="JADCNL010000001">
    <property type="protein sequence ID" value="KAG0498479.1"/>
    <property type="molecule type" value="Genomic_DNA"/>
</dbReference>
<evidence type="ECO:0000256" key="3">
    <source>
        <dbReference type="ARBA" id="ARBA00023015"/>
    </source>
</evidence>
<dbReference type="CDD" id="cd18919">
    <property type="entry name" value="bHLH_AtBPE_like"/>
    <property type="match status" value="1"/>
</dbReference>
<feature type="domain" description="APO" evidence="8">
    <location>
        <begin position="661"/>
        <end position="748"/>
    </location>
</feature>
<dbReference type="InterPro" id="IPR024097">
    <property type="entry name" value="bHLH_ZIP_TF"/>
</dbReference>
<dbReference type="PROSITE" id="PS50888">
    <property type="entry name" value="BHLH"/>
    <property type="match status" value="1"/>
</dbReference>
<dbReference type="InterPro" id="IPR036638">
    <property type="entry name" value="HLH_DNA-bd_sf"/>
</dbReference>
<dbReference type="Gene3D" id="4.10.280.10">
    <property type="entry name" value="Helix-loop-helix DNA-binding domain"/>
    <property type="match status" value="1"/>
</dbReference>
<keyword evidence="10" id="KW-1185">Reference proteome</keyword>
<evidence type="ECO:0000256" key="6">
    <source>
        <dbReference type="SAM" id="MobiDB-lite"/>
    </source>
</evidence>
<keyword evidence="5" id="KW-0539">Nucleus</keyword>
<evidence type="ECO:0000256" key="5">
    <source>
        <dbReference type="ARBA" id="ARBA00023242"/>
    </source>
</evidence>
<dbReference type="Proteomes" id="UP000636800">
    <property type="component" value="Chromosome 1"/>
</dbReference>
<organism evidence="9 10">
    <name type="scientific">Vanilla planifolia</name>
    <name type="common">Vanilla</name>
    <dbReference type="NCBI Taxonomy" id="51239"/>
    <lineage>
        <taxon>Eukaryota</taxon>
        <taxon>Viridiplantae</taxon>
        <taxon>Streptophyta</taxon>
        <taxon>Embryophyta</taxon>
        <taxon>Tracheophyta</taxon>
        <taxon>Spermatophyta</taxon>
        <taxon>Magnoliopsida</taxon>
        <taxon>Liliopsida</taxon>
        <taxon>Asparagales</taxon>
        <taxon>Orchidaceae</taxon>
        <taxon>Vanilloideae</taxon>
        <taxon>Vanilleae</taxon>
        <taxon>Vanilla</taxon>
    </lineage>
</organism>
<gene>
    <name evidence="9" type="ORF">HPP92_003170</name>
</gene>
<proteinExistence type="inferred from homology"/>
<accession>A0A835RZH1</accession>
<dbReference type="SMART" id="SM00353">
    <property type="entry name" value="HLH"/>
    <property type="match status" value="1"/>
</dbReference>
<dbReference type="PROSITE" id="PS51499">
    <property type="entry name" value="APO"/>
    <property type="match status" value="2"/>
</dbReference>
<dbReference type="GO" id="GO:0003700">
    <property type="term" value="F:DNA-binding transcription factor activity"/>
    <property type="evidence" value="ECO:0007669"/>
    <property type="project" value="TreeGrafter"/>
</dbReference>
<dbReference type="Pfam" id="PF00010">
    <property type="entry name" value="HLH"/>
    <property type="match status" value="1"/>
</dbReference>
<dbReference type="GO" id="GO:0005634">
    <property type="term" value="C:nucleus"/>
    <property type="evidence" value="ECO:0007669"/>
    <property type="project" value="UniProtKB-SubCell"/>
</dbReference>
<evidence type="ECO:0000313" key="10">
    <source>
        <dbReference type="Proteomes" id="UP000636800"/>
    </source>
</evidence>
<comment type="caution">
    <text evidence="9">The sequence shown here is derived from an EMBL/GenBank/DDBJ whole genome shotgun (WGS) entry which is preliminary data.</text>
</comment>
<reference evidence="9 10" key="1">
    <citation type="journal article" date="2020" name="Nat. Food">
        <title>A phased Vanilla planifolia genome enables genetic improvement of flavour and production.</title>
        <authorList>
            <person name="Hasing T."/>
            <person name="Tang H."/>
            <person name="Brym M."/>
            <person name="Khazi F."/>
            <person name="Huang T."/>
            <person name="Chambers A.H."/>
        </authorList>
    </citation>
    <scope>NUCLEOTIDE SEQUENCE [LARGE SCALE GENOMIC DNA]</scope>
    <source>
        <tissue evidence="9">Leaf</tissue>
    </source>
</reference>
<name>A0A835RZH1_VANPL</name>
<dbReference type="InterPro" id="IPR023342">
    <property type="entry name" value="APO_dom"/>
</dbReference>
<protein>
    <submittedName>
        <fullName evidence="9">Uncharacterized protein</fullName>
    </submittedName>
</protein>
<sequence>MNCGAQSSDEVLPLCLLNLNWEHSVDPQDSILSSPPPASLAVQISGFMDDPLNSMHANHMLQFPNDLGFVERAARYSFNGGNFGARPYQFGIQEAGKLSRAPNIKFHVAEESPTPSRTPSEVGEGETGSGREDSSVTDLASARGESNAKKRKAAPKCKGKVAEDGRSAKKPKSGRSTANEKDGCMPKEEEADVKNPDPHKDYIHVRARRGQATDSHSLAERVRREKISQRMMLLQALVPGCSKITGKALVLDEIINYVQSLQRQVEFLSMKLATVDPRLDLSLETLLSKESAPHQTNASMQRSLYHLDNLASAFPLGNQSKEGNHLCFTMTNAIGTMNASLRSSLDICGGVASQAGNLWNEELDTVLQAGFSQNQEIGETSQSFNVCYLNVTKGLSSSTSRVGTEHVELPPTRLKRSERKPLVISINELKRKARLQRKRRQEVSEIELEPPGNGLLVKNLIPVAHEVYSLRKELYECVRLVLKNVPVHLCRTCEEVCVGKFLHQIRTCDVAGSLPSKEHRWIPGGVEHMLPIVDSFHLYDRLGRAVSHEERLQVDRIPAIVELCVQAGVDIMEYPTKRRTYPVYCIAGKLIDFERKFSRDYSSGKDIETHGFWLRKECKPDSPSPFSVKDDLQGIAQRGLNAWENLRLGTKKLMQKYAVQTCGYCSEVQVGPKGHRARICQAYKHQMRDGQHAWQKATVDDLIPPVYVWHVPAIHNGDGFLVHELRRYYGKLPAVVELFAQAGACLGEGYQGLMRADVAIPELDEVPKELKGRPWQCNLLMVGEVDKEMKEIRERNEKVKGGWFT</sequence>
<evidence type="ECO:0000313" key="9">
    <source>
        <dbReference type="EMBL" id="KAG0498479.1"/>
    </source>
</evidence>
<dbReference type="InterPro" id="IPR011598">
    <property type="entry name" value="bHLH_dom"/>
</dbReference>
<feature type="domain" description="BHLH" evidence="7">
    <location>
        <begin position="211"/>
        <end position="261"/>
    </location>
</feature>
<evidence type="ECO:0000256" key="4">
    <source>
        <dbReference type="ARBA" id="ARBA00023163"/>
    </source>
</evidence>